<keyword evidence="1" id="KW-0472">Membrane</keyword>
<dbReference type="EMBL" id="LITU01000050">
    <property type="protein sequence ID" value="KOY16952.1"/>
    <property type="molecule type" value="Genomic_DNA"/>
</dbReference>
<protein>
    <submittedName>
        <fullName evidence="2">Uncharacterized protein</fullName>
    </submittedName>
</protein>
<dbReference type="PATRIC" id="fig|1705561.3.peg.1602"/>
<feature type="transmembrane region" description="Helical" evidence="1">
    <location>
        <begin position="20"/>
        <end position="41"/>
    </location>
</feature>
<sequence>MSKFSYGIRYGNVQAVLACVYPFRGSLFIPWGILCLFFDALSNPELPDRRLMPAVFYFELQEG</sequence>
<accession>A0A0M9BS09</accession>
<dbReference type="Proteomes" id="UP000037688">
    <property type="component" value="Unassembled WGS sequence"/>
</dbReference>
<organism evidence="2 3">
    <name type="scientific">Paenibacillus xylanivorans</name>
    <dbReference type="NCBI Taxonomy" id="1705561"/>
    <lineage>
        <taxon>Bacteria</taxon>
        <taxon>Bacillati</taxon>
        <taxon>Bacillota</taxon>
        <taxon>Bacilli</taxon>
        <taxon>Bacillales</taxon>
        <taxon>Paenibacillaceae</taxon>
        <taxon>Paenibacillus</taxon>
    </lineage>
</organism>
<evidence type="ECO:0000313" key="2">
    <source>
        <dbReference type="EMBL" id="KOY16952.1"/>
    </source>
</evidence>
<keyword evidence="1" id="KW-1133">Transmembrane helix</keyword>
<comment type="caution">
    <text evidence="2">The sequence shown here is derived from an EMBL/GenBank/DDBJ whole genome shotgun (WGS) entry which is preliminary data.</text>
</comment>
<gene>
    <name evidence="2" type="ORF">AMS66_08825</name>
</gene>
<dbReference type="AlphaFoldDB" id="A0A0M9BS09"/>
<keyword evidence="1" id="KW-0812">Transmembrane</keyword>
<reference evidence="2 3" key="1">
    <citation type="submission" date="2015-08" db="EMBL/GenBank/DDBJ databases">
        <title>Draft genome sequence of cellulolytic and xylanolytic Paenibacillus sp. A59, isolated from a decaying forest soil from Patagonia, Argentina.</title>
        <authorList>
            <person name="Ghio S."/>
            <person name="Caceres A.M."/>
            <person name="Talia P."/>
            <person name="Grasso D."/>
            <person name="Campos E."/>
        </authorList>
    </citation>
    <scope>NUCLEOTIDE SEQUENCE [LARGE SCALE GENOMIC DNA]</scope>
    <source>
        <strain evidence="2 3">A59</strain>
    </source>
</reference>
<evidence type="ECO:0000313" key="3">
    <source>
        <dbReference type="Proteomes" id="UP000037688"/>
    </source>
</evidence>
<name>A0A0M9BS09_9BACL</name>
<keyword evidence="3" id="KW-1185">Reference proteome</keyword>
<proteinExistence type="predicted"/>
<evidence type="ECO:0000256" key="1">
    <source>
        <dbReference type="SAM" id="Phobius"/>
    </source>
</evidence>